<dbReference type="AlphaFoldDB" id="A0A0F3NMQ9"/>
<dbReference type="GO" id="GO:0015232">
    <property type="term" value="F:heme transmembrane transporter activity"/>
    <property type="evidence" value="ECO:0007669"/>
    <property type="project" value="InterPro"/>
</dbReference>
<dbReference type="EMBL" id="LANX01000001">
    <property type="protein sequence ID" value="KJV69340.1"/>
    <property type="molecule type" value="Genomic_DNA"/>
</dbReference>
<keyword evidence="6" id="KW-1003">Cell membrane</keyword>
<feature type="transmembrane region" description="Helical" evidence="7">
    <location>
        <begin position="122"/>
        <end position="146"/>
    </location>
</feature>
<feature type="transmembrane region" description="Helical" evidence="7">
    <location>
        <begin position="21"/>
        <end position="39"/>
    </location>
</feature>
<evidence type="ECO:0000256" key="6">
    <source>
        <dbReference type="PIRNR" id="PIRNR002764"/>
    </source>
</evidence>
<keyword evidence="6" id="KW-0813">Transport</keyword>
<dbReference type="InterPro" id="IPR003544">
    <property type="entry name" value="Cyt_c_biogenesis_CcmB"/>
</dbReference>
<evidence type="ECO:0000313" key="9">
    <source>
        <dbReference type="Proteomes" id="UP000033562"/>
    </source>
</evidence>
<evidence type="ECO:0000256" key="5">
    <source>
        <dbReference type="ARBA" id="ARBA00023136"/>
    </source>
</evidence>
<evidence type="ECO:0000313" key="8">
    <source>
        <dbReference type="EMBL" id="KJV69340.1"/>
    </source>
</evidence>
<dbReference type="OrthoDB" id="7163255at2"/>
<keyword evidence="5 6" id="KW-0472">Membrane</keyword>
<feature type="transmembrane region" description="Helical" evidence="7">
    <location>
        <begin position="89"/>
        <end position="110"/>
    </location>
</feature>
<dbReference type="GO" id="GO:0017004">
    <property type="term" value="P:cytochrome complex assembly"/>
    <property type="evidence" value="ECO:0007669"/>
    <property type="project" value="UniProtKB-KW"/>
</dbReference>
<organism evidence="8 9">
    <name type="scientific">Candidatus Neoehrlichia procyonis str. RAC413</name>
    <dbReference type="NCBI Taxonomy" id="1359163"/>
    <lineage>
        <taxon>Bacteria</taxon>
        <taxon>Pseudomonadati</taxon>
        <taxon>Pseudomonadota</taxon>
        <taxon>Alphaproteobacteria</taxon>
        <taxon>Rickettsiales</taxon>
        <taxon>Anaplasmataceae</taxon>
        <taxon>Candidatus Neoehrlichia</taxon>
    </lineage>
</organism>
<dbReference type="Pfam" id="PF03379">
    <property type="entry name" value="CcmB"/>
    <property type="match status" value="1"/>
</dbReference>
<dbReference type="Proteomes" id="UP000033562">
    <property type="component" value="Unassembled WGS sequence"/>
</dbReference>
<dbReference type="InterPro" id="IPR026031">
    <property type="entry name" value="Cyt_c_CcmB_bac"/>
</dbReference>
<evidence type="ECO:0000256" key="3">
    <source>
        <dbReference type="ARBA" id="ARBA00022692"/>
    </source>
</evidence>
<proteinExistence type="inferred from homology"/>
<dbReference type="RefSeq" id="WP_045809073.1">
    <property type="nucleotide sequence ID" value="NZ_LANX01000001.1"/>
</dbReference>
<sequence>MSYGSIFKREIELMVDKNGNFLHVIALFILMISISLFTIDNENIMKVLPVLLWICSVSIMQVSIHGIFESDYSSGILEQIFMQDYIPEVIVFLKIFSYWICIGVPISIISMLIDFCILGDNLYIVISLGIALSISLLVVSFVSSIGHALTLGKRGGTTIAQILVFPIIVPILIYFNLLFYSLKVKMYDSYTILLGIVIVSLIPVSMFFIFYAIKLAIEQD</sequence>
<dbReference type="PIRSF" id="PIRSF002764">
    <property type="entry name" value="CcmB"/>
    <property type="match status" value="1"/>
</dbReference>
<dbReference type="GO" id="GO:0005886">
    <property type="term" value="C:plasma membrane"/>
    <property type="evidence" value="ECO:0007669"/>
    <property type="project" value="UniProtKB-SubCell"/>
</dbReference>
<keyword evidence="6" id="KW-0201">Cytochrome c-type biogenesis</keyword>
<feature type="transmembrane region" description="Helical" evidence="7">
    <location>
        <begin position="192"/>
        <end position="213"/>
    </location>
</feature>
<gene>
    <name evidence="8" type="ORF">NLO413_0729</name>
</gene>
<keyword evidence="6" id="KW-0997">Cell inner membrane</keyword>
<reference evidence="8 9" key="1">
    <citation type="submission" date="2015-02" db="EMBL/GenBank/DDBJ databases">
        <title>Genome Sequencing of Rickettsiales.</title>
        <authorList>
            <person name="Daugherty S.C."/>
            <person name="Su Q."/>
            <person name="Abolude K."/>
            <person name="Beier-Sexton M."/>
            <person name="Carlyon J.A."/>
            <person name="Carter R."/>
            <person name="Day N.P."/>
            <person name="Dumler S.J."/>
            <person name="Dyachenko V."/>
            <person name="Godinez A."/>
            <person name="Kurtti T.J."/>
            <person name="Lichay M."/>
            <person name="Mullins K.E."/>
            <person name="Ott S."/>
            <person name="Pappas-Brown V."/>
            <person name="Paris D.H."/>
            <person name="Patel P."/>
            <person name="Richards A.L."/>
            <person name="Sadzewicz L."/>
            <person name="Sears K."/>
            <person name="Seidman D."/>
            <person name="Sengamalay N."/>
            <person name="Stenos J."/>
            <person name="Tallon L.J."/>
            <person name="Vincent G."/>
            <person name="Fraser C.M."/>
            <person name="Munderloh U."/>
            <person name="Dunning-Hotopp J.C."/>
        </authorList>
    </citation>
    <scope>NUCLEOTIDE SEQUENCE [LARGE SCALE GENOMIC DNA]</scope>
    <source>
        <strain evidence="8 9">RAC413</strain>
    </source>
</reference>
<comment type="subcellular location">
    <subcellularLocation>
        <location evidence="6">Cell inner membrane</location>
    </subcellularLocation>
    <subcellularLocation>
        <location evidence="1">Membrane</location>
        <topology evidence="1">Multi-pass membrane protein</topology>
    </subcellularLocation>
</comment>
<protein>
    <recommendedName>
        <fullName evidence="6">Heme exporter protein B</fullName>
    </recommendedName>
</protein>
<evidence type="ECO:0000256" key="7">
    <source>
        <dbReference type="SAM" id="Phobius"/>
    </source>
</evidence>
<evidence type="ECO:0000256" key="2">
    <source>
        <dbReference type="ARBA" id="ARBA00010544"/>
    </source>
</evidence>
<name>A0A0F3NMQ9_9RICK</name>
<keyword evidence="4 7" id="KW-1133">Transmembrane helix</keyword>
<feature type="transmembrane region" description="Helical" evidence="7">
    <location>
        <begin position="51"/>
        <end position="68"/>
    </location>
</feature>
<evidence type="ECO:0000256" key="4">
    <source>
        <dbReference type="ARBA" id="ARBA00022989"/>
    </source>
</evidence>
<comment type="caution">
    <text evidence="8">The sequence shown here is derived from an EMBL/GenBank/DDBJ whole genome shotgun (WGS) entry which is preliminary data.</text>
</comment>
<evidence type="ECO:0000256" key="1">
    <source>
        <dbReference type="ARBA" id="ARBA00004141"/>
    </source>
</evidence>
<comment type="function">
    <text evidence="6">Required for the export of heme to the periplasm for the biogenesis of c-type cytochromes.</text>
</comment>
<accession>A0A0F3NMQ9</accession>
<comment type="similarity">
    <text evidence="2 6">Belongs to the CcmB/CycW/HelB family.</text>
</comment>
<dbReference type="PRINTS" id="PR01414">
    <property type="entry name" value="CCMBBIOGNSIS"/>
</dbReference>
<dbReference type="STRING" id="1359163.NLO413_0729"/>
<keyword evidence="9" id="KW-1185">Reference proteome</keyword>
<feature type="transmembrane region" description="Helical" evidence="7">
    <location>
        <begin position="158"/>
        <end position="180"/>
    </location>
</feature>
<keyword evidence="3 7" id="KW-0812">Transmembrane</keyword>